<dbReference type="AlphaFoldDB" id="A0A1E3I0Q9"/>
<dbReference type="GeneID" id="91089498"/>
<proteinExistence type="predicted"/>
<dbReference type="RefSeq" id="XP_066070754.1">
    <property type="nucleotide sequence ID" value="XM_066214657.1"/>
</dbReference>
<reference evidence="2" key="3">
    <citation type="submission" date="2024-01" db="EMBL/GenBank/DDBJ databases">
        <authorList>
            <person name="Coelho M.A."/>
            <person name="David-Palma M."/>
            <person name="Shea T."/>
            <person name="Sun S."/>
            <person name="Cuomo C.A."/>
            <person name="Heitman J."/>
        </authorList>
    </citation>
    <scope>NUCLEOTIDE SEQUENCE</scope>
    <source>
        <strain evidence="2">CBS 7841</strain>
    </source>
</reference>
<name>A0A1E3I0Q9_9TREE</name>
<dbReference type="VEuPathDB" id="FungiDB:L203_05660"/>
<evidence type="ECO:0000256" key="1">
    <source>
        <dbReference type="SAM" id="MobiDB-lite"/>
    </source>
</evidence>
<protein>
    <submittedName>
        <fullName evidence="2">Uncharacterized protein</fullName>
    </submittedName>
</protein>
<evidence type="ECO:0000313" key="3">
    <source>
        <dbReference type="Proteomes" id="UP000094043"/>
    </source>
</evidence>
<dbReference type="Proteomes" id="UP000094043">
    <property type="component" value="Chromosome 6"/>
</dbReference>
<sequence>MLPMSVLCNPNTPDEDASTTAHVTIVIDLDGHARPLFVSESRKHGWKDDWFLKQPAESFEKFLHPSPNLANPTMKEAHPYQTTTKLSDDEPIPVTRSDYKTLGANYPVECIERGRQVAEVALETLNKEAKDKGQVNAKVIDASGIQDVYDEFPEIPVIPNRNS</sequence>
<feature type="region of interest" description="Disordered" evidence="1">
    <location>
        <begin position="65"/>
        <end position="94"/>
    </location>
</feature>
<organism evidence="2 3">
    <name type="scientific">Cryptococcus depauperatus CBS 7841</name>
    <dbReference type="NCBI Taxonomy" id="1295531"/>
    <lineage>
        <taxon>Eukaryota</taxon>
        <taxon>Fungi</taxon>
        <taxon>Dikarya</taxon>
        <taxon>Basidiomycota</taxon>
        <taxon>Agaricomycotina</taxon>
        <taxon>Tremellomycetes</taxon>
        <taxon>Tremellales</taxon>
        <taxon>Cryptococcaceae</taxon>
        <taxon>Cryptococcus</taxon>
    </lineage>
</organism>
<keyword evidence="3" id="KW-1185">Reference proteome</keyword>
<dbReference type="EMBL" id="CP143789">
    <property type="protein sequence ID" value="WVN90054.1"/>
    <property type="molecule type" value="Genomic_DNA"/>
</dbReference>
<dbReference type="KEGG" id="cdep:91089498"/>
<reference evidence="2" key="2">
    <citation type="journal article" date="2022" name="Elife">
        <title>Obligate sexual reproduction of a homothallic fungus closely related to the Cryptococcus pathogenic species complex.</title>
        <authorList>
            <person name="Passer A.R."/>
            <person name="Clancey S.A."/>
            <person name="Shea T."/>
            <person name="David-Palma M."/>
            <person name="Averette A.F."/>
            <person name="Boekhout T."/>
            <person name="Porcel B.M."/>
            <person name="Nowrousian M."/>
            <person name="Cuomo C.A."/>
            <person name="Sun S."/>
            <person name="Heitman J."/>
            <person name="Coelho M.A."/>
        </authorList>
    </citation>
    <scope>NUCLEOTIDE SEQUENCE</scope>
    <source>
        <strain evidence="2">CBS 7841</strain>
    </source>
</reference>
<accession>A0A1E3I0Q9</accession>
<reference evidence="2" key="1">
    <citation type="submission" date="2016-06" db="EMBL/GenBank/DDBJ databases">
        <authorList>
            <person name="Cuomo C."/>
            <person name="Litvintseva A."/>
            <person name="Heitman J."/>
            <person name="Chen Y."/>
            <person name="Sun S."/>
            <person name="Springer D."/>
            <person name="Dromer F."/>
            <person name="Young S."/>
            <person name="Zeng Q."/>
            <person name="Chapman S."/>
            <person name="Gujja S."/>
            <person name="Saif S."/>
            <person name="Birren B."/>
        </authorList>
    </citation>
    <scope>NUCLEOTIDE SEQUENCE</scope>
    <source>
        <strain evidence="2">CBS 7841</strain>
    </source>
</reference>
<gene>
    <name evidence="2" type="ORF">L203_105289</name>
</gene>
<evidence type="ECO:0000313" key="2">
    <source>
        <dbReference type="EMBL" id="WVN90054.1"/>
    </source>
</evidence>